<comment type="caution">
    <text evidence="1">The sequence shown here is derived from an EMBL/GenBank/DDBJ whole genome shotgun (WGS) entry which is preliminary data.</text>
</comment>
<sequence>MTENEKKLLKLASLDKNDCSEWITREQIKEAGIKIGNGFPYTRKTSYLNKTYLITKDTNITKGNSIDIVKFEGFKNENN</sequence>
<dbReference type="EMBL" id="VOWJ01000023">
    <property type="protein sequence ID" value="TXE88165.1"/>
    <property type="molecule type" value="Genomic_DNA"/>
</dbReference>
<dbReference type="AlphaFoldDB" id="A0A5C7DTK7"/>
<organism evidence="1 2">
    <name type="scientific">Campylobacter volucris</name>
    <dbReference type="NCBI Taxonomy" id="1031542"/>
    <lineage>
        <taxon>Bacteria</taxon>
        <taxon>Pseudomonadati</taxon>
        <taxon>Campylobacterota</taxon>
        <taxon>Epsilonproteobacteria</taxon>
        <taxon>Campylobacterales</taxon>
        <taxon>Campylobacteraceae</taxon>
        <taxon>Campylobacter</taxon>
    </lineage>
</organism>
<evidence type="ECO:0000313" key="1">
    <source>
        <dbReference type="EMBL" id="TXE88165.1"/>
    </source>
</evidence>
<dbReference type="Pfam" id="PF05315">
    <property type="entry name" value="ICEA"/>
    <property type="match status" value="1"/>
</dbReference>
<dbReference type="InterPro" id="IPR007979">
    <property type="entry name" value="NlaIII/ICEA1"/>
</dbReference>
<evidence type="ECO:0000313" key="2">
    <source>
        <dbReference type="Proteomes" id="UP000321629"/>
    </source>
</evidence>
<accession>A0A5C7DTK7</accession>
<gene>
    <name evidence="1" type="ORF">FPD38_04850</name>
</gene>
<dbReference type="Proteomes" id="UP000321629">
    <property type="component" value="Unassembled WGS sequence"/>
</dbReference>
<protein>
    <submittedName>
        <fullName evidence="1">Uncharacterized protein</fullName>
    </submittedName>
</protein>
<proteinExistence type="predicted"/>
<dbReference type="RefSeq" id="WP_147555616.1">
    <property type="nucleotide sequence ID" value="NZ_VOWJ01000023.1"/>
</dbReference>
<reference evidence="1 2" key="1">
    <citation type="submission" date="2019-07" db="EMBL/GenBank/DDBJ databases">
        <title>Rapid identification of Enteric Bacteria from Whole Genome Sequences (WGS) using Average Nucleotide Identity (ANI).</title>
        <authorList>
            <person name="Lane C."/>
        </authorList>
    </citation>
    <scope>NUCLEOTIDE SEQUENCE [LARGE SCALE GENOMIC DNA]</scope>
    <source>
        <strain evidence="1 2">2016D-0084</strain>
    </source>
</reference>
<name>A0A5C7DTK7_9BACT</name>